<reference evidence="1 2" key="1">
    <citation type="submission" date="2021-06" db="EMBL/GenBank/DDBJ databases">
        <title>Caerostris darwini draft genome.</title>
        <authorList>
            <person name="Kono N."/>
            <person name="Arakawa K."/>
        </authorList>
    </citation>
    <scope>NUCLEOTIDE SEQUENCE [LARGE SCALE GENOMIC DNA]</scope>
</reference>
<evidence type="ECO:0008006" key="3">
    <source>
        <dbReference type="Google" id="ProtNLM"/>
    </source>
</evidence>
<dbReference type="Proteomes" id="UP001054837">
    <property type="component" value="Unassembled WGS sequence"/>
</dbReference>
<comment type="caution">
    <text evidence="1">The sequence shown here is derived from an EMBL/GenBank/DDBJ whole genome shotgun (WGS) entry which is preliminary data.</text>
</comment>
<evidence type="ECO:0000313" key="1">
    <source>
        <dbReference type="EMBL" id="GIY57250.1"/>
    </source>
</evidence>
<dbReference type="AlphaFoldDB" id="A0AAV4UHD1"/>
<protein>
    <recommendedName>
        <fullName evidence="3">Secreted protein</fullName>
    </recommendedName>
</protein>
<evidence type="ECO:0000313" key="2">
    <source>
        <dbReference type="Proteomes" id="UP001054837"/>
    </source>
</evidence>
<proteinExistence type="predicted"/>
<sequence length="96" mass="10347">MMFARFMNPSAASYFTFACAKSFSASRIFWQWSASLVIVVAVVRLEVGVRAWVVNGETGTGGTGTFEEPLGGLFPVLAQHPSSSTIISEQQSALVR</sequence>
<accession>A0AAV4UHD1</accession>
<dbReference type="EMBL" id="BPLQ01011307">
    <property type="protein sequence ID" value="GIY57250.1"/>
    <property type="molecule type" value="Genomic_DNA"/>
</dbReference>
<organism evidence="1 2">
    <name type="scientific">Caerostris darwini</name>
    <dbReference type="NCBI Taxonomy" id="1538125"/>
    <lineage>
        <taxon>Eukaryota</taxon>
        <taxon>Metazoa</taxon>
        <taxon>Ecdysozoa</taxon>
        <taxon>Arthropoda</taxon>
        <taxon>Chelicerata</taxon>
        <taxon>Arachnida</taxon>
        <taxon>Araneae</taxon>
        <taxon>Araneomorphae</taxon>
        <taxon>Entelegynae</taxon>
        <taxon>Araneoidea</taxon>
        <taxon>Araneidae</taxon>
        <taxon>Caerostris</taxon>
    </lineage>
</organism>
<name>A0AAV4UHD1_9ARAC</name>
<keyword evidence="2" id="KW-1185">Reference proteome</keyword>
<gene>
    <name evidence="1" type="ORF">CDAR_534711</name>
</gene>
<dbReference type="PROSITE" id="PS51257">
    <property type="entry name" value="PROKAR_LIPOPROTEIN"/>
    <property type="match status" value="1"/>
</dbReference>